<name>A0A934X0W5_9BACT</name>
<gene>
    <name evidence="3" type="ORF">JKA74_17780</name>
</gene>
<feature type="region of interest" description="Disordered" evidence="1">
    <location>
        <begin position="862"/>
        <end position="887"/>
    </location>
</feature>
<accession>A0A934X0W5</accession>
<dbReference type="RefSeq" id="WP_201432582.1">
    <property type="nucleotide sequence ID" value="NZ_JAEQBW010000012.1"/>
</dbReference>
<feature type="compositionally biased region" description="Polar residues" evidence="1">
    <location>
        <begin position="862"/>
        <end position="871"/>
    </location>
</feature>
<reference evidence="3" key="1">
    <citation type="submission" date="2021-01" db="EMBL/GenBank/DDBJ databases">
        <title>Marivirga aurantiaca sp. nov., isolated from intertidal surface sediments.</title>
        <authorList>
            <person name="Zhang M."/>
        </authorList>
    </citation>
    <scope>NUCLEOTIDE SEQUENCE</scope>
    <source>
        <strain evidence="3">S37H4</strain>
    </source>
</reference>
<proteinExistence type="predicted"/>
<comment type="caution">
    <text evidence="3">The sequence shown here is derived from an EMBL/GenBank/DDBJ whole genome shotgun (WGS) entry which is preliminary data.</text>
</comment>
<keyword evidence="2" id="KW-0472">Membrane</keyword>
<keyword evidence="2" id="KW-1133">Transmembrane helix</keyword>
<feature type="compositionally biased region" description="Basic and acidic residues" evidence="1">
    <location>
        <begin position="872"/>
        <end position="887"/>
    </location>
</feature>
<evidence type="ECO:0000313" key="3">
    <source>
        <dbReference type="EMBL" id="MBK6266898.1"/>
    </source>
</evidence>
<dbReference type="Proteomes" id="UP000611723">
    <property type="component" value="Unassembled WGS sequence"/>
</dbReference>
<sequence>MASAKKKSTGSKILKVTGIISAVIFGLILIVTILFLTVLEPYTERLLKKQVTQNTKGLYELDFEDLDINLLSTTIRLNNIKLTYDSTKHQKLKAKSEAGSFLLDVKTDELEVSGINVLDYLIRSRINIHSILIDQPEVKMIHDTGVIQKKKKQDISETINSIGIDNFDLQDAQISYHKYEKKEEAVHKIPQLNVKVSDFIADSFDKEDIREMIDMDDLFISLKNQSFTTSNNVYNLKFDLFSYSIAEQQLKLEAFSAIGDHKEMAGPMIAPEIQVPLLKMDGLELMEALKTKKLHLDELLIDSTFVKLYEIPDLDITVTDVYRALAQLFEVTEIDNLNINRSKVSMYSRENKDVLIQKIEHVDLLLEEVSFDSLSVFDPRNNLALQQLTLKVEDYILQPEESPYTFTLAQLDMNTKKDHLKLRDLKLSSDITKNKQLRYSSGKASAQLVDFTIPEIQFGGIDMIRAFKHSNLDINKIAILNPTASIAKAFEQKSSGNEFSPEDIYNSFSFFVKEINIQEFLISNAELSQYPTEYKVHKLHHIEQARLSLSGIHFDSAIAYHNKTYAPIEEIFLGLNHYSYTTPGNAKSFQMGPLSYSSNQENLEINNIQYESRPELPINKADSLIISAGHFSISNFNIVEAFNKGSLQMGEILLQSPDIYVSRGIKPKQTNSEESQSSETIPGEEIFQWINPISVESIRIVDGTADYIERLADVTNFQNLQGFLVEVNQLKLTPENIKNTENIIPVDNIIVKAKNYTFHSPDSIYTVTLDSLFYASDEGNLKANHFQLRPDYKLHEYRVENEIDNSHRNLFEISSDQFSIKKFDLINAYNTGLYTFGEVLLTAPDVSILQNKQVVNYQQKMDSIGQQSNEKQQSKDSENLKQDNTEEKIDEDIQKQIDEYVSIFKIDSLRIEEGKFLLEILKNDSVRESQELEHLSLLVENLQLSDLEAHDLTDIFSVDDIDLLLKDYNFITPDSLYELRVDQLKASVKGQFIHIDSINYQPLFLIDEYTDKLDYAEDRFDVKIGSIEVEGINFDELFNRQHFIMEKILVDGLNGSIYRDSRVEQDPNRYPPTIQQFIKDFPVPLQLDTLALEDGVIVYSEISKDGTGPGVTTLADTRFQIFNITNDSLIYTMKDTLKVTASTSFLDESRLEIAFDFHMNHPEDLYTYEGYLEQMKFEAFNPLFTHLLFVKMESGVIEKIDFSVTATKHKSKGMMSFPYRNLRFRLLNKEDPGHPGFLLKVANWSLNHLLVKSNNPGNLFNIYREGKISVERNYSKSVFNHMGNSLLSGLISSTIPEPIETIFGVIGLP</sequence>
<evidence type="ECO:0000256" key="1">
    <source>
        <dbReference type="SAM" id="MobiDB-lite"/>
    </source>
</evidence>
<dbReference type="EMBL" id="JAEQBW010000012">
    <property type="protein sequence ID" value="MBK6266898.1"/>
    <property type="molecule type" value="Genomic_DNA"/>
</dbReference>
<feature type="transmembrane region" description="Helical" evidence="2">
    <location>
        <begin position="12"/>
        <end position="39"/>
    </location>
</feature>
<organism evidence="3 4">
    <name type="scientific">Marivirga aurantiaca</name>
    <dbReference type="NCBI Taxonomy" id="2802615"/>
    <lineage>
        <taxon>Bacteria</taxon>
        <taxon>Pseudomonadati</taxon>
        <taxon>Bacteroidota</taxon>
        <taxon>Cytophagia</taxon>
        <taxon>Cytophagales</taxon>
        <taxon>Marivirgaceae</taxon>
        <taxon>Marivirga</taxon>
    </lineage>
</organism>
<evidence type="ECO:0000256" key="2">
    <source>
        <dbReference type="SAM" id="Phobius"/>
    </source>
</evidence>
<protein>
    <submittedName>
        <fullName evidence="3">Uncharacterized protein</fullName>
    </submittedName>
</protein>
<keyword evidence="2" id="KW-0812">Transmembrane</keyword>
<evidence type="ECO:0000313" key="4">
    <source>
        <dbReference type="Proteomes" id="UP000611723"/>
    </source>
</evidence>
<keyword evidence="4" id="KW-1185">Reference proteome</keyword>